<sequence>MADAAAKTSRVGVSAMAGFCANCGKEASDSVKLKKCTACRLVAYCCVDCQRAHRKQHKKACKQHLKDEREQQRLMTSGLERPEGDTCSICFLLIRLPFKEHAKTNECCMRRVCNGCILAAGLRGMCSRCEFCRTPFTNDVAATLEKIQARVEKDDAAAITHLGNIYFNGRLGLTKDVTPGNRIVDSGCRAGID</sequence>
<dbReference type="InterPro" id="IPR002893">
    <property type="entry name" value="Znf_MYND"/>
</dbReference>
<dbReference type="Gene3D" id="6.10.140.2220">
    <property type="match status" value="1"/>
</dbReference>
<dbReference type="EMBL" id="AGNL01037606">
    <property type="protein sequence ID" value="EJK53529.1"/>
    <property type="molecule type" value="Genomic_DNA"/>
</dbReference>
<dbReference type="SUPFAM" id="SSF144232">
    <property type="entry name" value="HIT/MYND zinc finger-like"/>
    <property type="match status" value="1"/>
</dbReference>
<keyword evidence="1" id="KW-0479">Metal-binding</keyword>
<feature type="domain" description="MYND-type" evidence="5">
    <location>
        <begin position="20"/>
        <end position="61"/>
    </location>
</feature>
<evidence type="ECO:0000256" key="2">
    <source>
        <dbReference type="ARBA" id="ARBA00022771"/>
    </source>
</evidence>
<keyword evidence="2 4" id="KW-0863">Zinc-finger</keyword>
<evidence type="ECO:0000256" key="1">
    <source>
        <dbReference type="ARBA" id="ARBA00022723"/>
    </source>
</evidence>
<dbReference type="Proteomes" id="UP000266841">
    <property type="component" value="Unassembled WGS sequence"/>
</dbReference>
<proteinExistence type="predicted"/>
<dbReference type="AlphaFoldDB" id="K0RMP3"/>
<comment type="caution">
    <text evidence="6">The sequence shown here is derived from an EMBL/GenBank/DDBJ whole genome shotgun (WGS) entry which is preliminary data.</text>
</comment>
<evidence type="ECO:0000313" key="6">
    <source>
        <dbReference type="EMBL" id="EJK53529.1"/>
    </source>
</evidence>
<evidence type="ECO:0000256" key="3">
    <source>
        <dbReference type="ARBA" id="ARBA00022833"/>
    </source>
</evidence>
<dbReference type="PROSITE" id="PS50865">
    <property type="entry name" value="ZF_MYND_2"/>
    <property type="match status" value="1"/>
</dbReference>
<dbReference type="eggNOG" id="ENOG502SADV">
    <property type="taxonomic scope" value="Eukaryota"/>
</dbReference>
<dbReference type="Pfam" id="PF01753">
    <property type="entry name" value="zf-MYND"/>
    <property type="match status" value="1"/>
</dbReference>
<evidence type="ECO:0000256" key="4">
    <source>
        <dbReference type="PROSITE-ProRule" id="PRU00134"/>
    </source>
</evidence>
<dbReference type="GO" id="GO:0008270">
    <property type="term" value="F:zinc ion binding"/>
    <property type="evidence" value="ECO:0007669"/>
    <property type="project" value="UniProtKB-KW"/>
</dbReference>
<keyword evidence="7" id="KW-1185">Reference proteome</keyword>
<dbReference type="OrthoDB" id="58802at2759"/>
<organism evidence="6 7">
    <name type="scientific">Thalassiosira oceanica</name>
    <name type="common">Marine diatom</name>
    <dbReference type="NCBI Taxonomy" id="159749"/>
    <lineage>
        <taxon>Eukaryota</taxon>
        <taxon>Sar</taxon>
        <taxon>Stramenopiles</taxon>
        <taxon>Ochrophyta</taxon>
        <taxon>Bacillariophyta</taxon>
        <taxon>Coscinodiscophyceae</taxon>
        <taxon>Thalassiosirophycidae</taxon>
        <taxon>Thalassiosirales</taxon>
        <taxon>Thalassiosiraceae</taxon>
        <taxon>Thalassiosira</taxon>
    </lineage>
</organism>
<keyword evidence="3" id="KW-0862">Zinc</keyword>
<protein>
    <recommendedName>
        <fullName evidence="5">MYND-type domain-containing protein</fullName>
    </recommendedName>
</protein>
<evidence type="ECO:0000313" key="7">
    <source>
        <dbReference type="Proteomes" id="UP000266841"/>
    </source>
</evidence>
<reference evidence="6 7" key="1">
    <citation type="journal article" date="2012" name="Genome Biol.">
        <title>Genome and low-iron response of an oceanic diatom adapted to chronic iron limitation.</title>
        <authorList>
            <person name="Lommer M."/>
            <person name="Specht M."/>
            <person name="Roy A.S."/>
            <person name="Kraemer L."/>
            <person name="Andreson R."/>
            <person name="Gutowska M.A."/>
            <person name="Wolf J."/>
            <person name="Bergner S.V."/>
            <person name="Schilhabel M.B."/>
            <person name="Klostermeier U.C."/>
            <person name="Beiko R.G."/>
            <person name="Rosenstiel P."/>
            <person name="Hippler M."/>
            <person name="Laroche J."/>
        </authorList>
    </citation>
    <scope>NUCLEOTIDE SEQUENCE [LARGE SCALE GENOMIC DNA]</scope>
    <source>
        <strain evidence="6 7">CCMP1005</strain>
    </source>
</reference>
<accession>K0RMP3</accession>
<gene>
    <name evidence="6" type="ORF">THAOC_27020</name>
</gene>
<dbReference type="PROSITE" id="PS01360">
    <property type="entry name" value="ZF_MYND_1"/>
    <property type="match status" value="1"/>
</dbReference>
<name>K0RMP3_THAOC</name>
<evidence type="ECO:0000259" key="5">
    <source>
        <dbReference type="PROSITE" id="PS50865"/>
    </source>
</evidence>